<feature type="non-terminal residue" evidence="6">
    <location>
        <position position="1"/>
    </location>
</feature>
<gene>
    <name evidence="6" type="primary">BCL3</name>
</gene>
<feature type="repeat" description="ANK" evidence="3">
    <location>
        <begin position="228"/>
        <end position="260"/>
    </location>
</feature>
<evidence type="ECO:0000313" key="6">
    <source>
        <dbReference type="RefSeq" id="XP_067172959.1"/>
    </source>
</evidence>
<feature type="repeat" description="ANK" evidence="3">
    <location>
        <begin position="125"/>
        <end position="157"/>
    </location>
</feature>
<dbReference type="Gene3D" id="1.25.40.20">
    <property type="entry name" value="Ankyrin repeat-containing domain"/>
    <property type="match status" value="1"/>
</dbReference>
<proteinExistence type="predicted"/>
<dbReference type="GeneID" id="136995813"/>
<dbReference type="InterPro" id="IPR036770">
    <property type="entry name" value="Ankyrin_rpt-contain_sf"/>
</dbReference>
<evidence type="ECO:0000256" key="1">
    <source>
        <dbReference type="ARBA" id="ARBA00022737"/>
    </source>
</evidence>
<dbReference type="Pfam" id="PF00023">
    <property type="entry name" value="Ank"/>
    <property type="match status" value="1"/>
</dbReference>
<evidence type="ECO:0000256" key="2">
    <source>
        <dbReference type="ARBA" id="ARBA00023043"/>
    </source>
</evidence>
<dbReference type="SMART" id="SM00248">
    <property type="entry name" value="ANK"/>
    <property type="match status" value="6"/>
</dbReference>
<feature type="repeat" description="ANK" evidence="3">
    <location>
        <begin position="261"/>
        <end position="293"/>
    </location>
</feature>
<dbReference type="SUPFAM" id="SSF48403">
    <property type="entry name" value="Ankyrin repeat"/>
    <property type="match status" value="1"/>
</dbReference>
<feature type="region of interest" description="Disordered" evidence="4">
    <location>
        <begin position="313"/>
        <end position="383"/>
    </location>
</feature>
<dbReference type="PRINTS" id="PR01415">
    <property type="entry name" value="ANKYRIN"/>
</dbReference>
<dbReference type="RefSeq" id="XP_067172959.1">
    <property type="nucleotide sequence ID" value="XM_067316858.1"/>
</dbReference>
<dbReference type="PANTHER" id="PTHR46680">
    <property type="entry name" value="NF-KAPPA-B INHIBITOR ALPHA"/>
    <property type="match status" value="1"/>
</dbReference>
<keyword evidence="1" id="KW-0677">Repeat</keyword>
<dbReference type="InterPro" id="IPR002110">
    <property type="entry name" value="Ankyrin_rpt"/>
</dbReference>
<dbReference type="Pfam" id="PF12796">
    <property type="entry name" value="Ank_2"/>
    <property type="match status" value="2"/>
</dbReference>
<sequence>RGGGGAGTPALPRTPGPLGVCRGPADAVSRAGLLPAELPLLPAAGAGAPPPPPPPPPLAFPPGPFALLGAAGTQLAADIAAATGQDEDGDTALHIAVAQGNLGAARRLVGLFLQGRRDLDVYNRLRQTPLHLAVITAQPALVRLLVAHGASPAAPDRHGRTAAHLACEQRSARCLRELLAAPGAPPDLEARNYDGLTPLHVAVGAGAREPAQLLLEAGADVDAADIKSGRSPLLHAVERGSLDMAQLLIQRGARVNAQSYAGCTALHAAAGRGLLGLLRLLVRSGADCGVKNYHNDTALAVAKNRQVIDILRGKASRPPQPPPALTAPLGPPRPPTAGPAPPLGPPQRPPAPPPAPAPSPQPIRGRKPPTWPMGRRCWGPAPW</sequence>
<evidence type="ECO:0000256" key="4">
    <source>
        <dbReference type="SAM" id="MobiDB-lite"/>
    </source>
</evidence>
<keyword evidence="2 3" id="KW-0040">ANK repeat</keyword>
<protein>
    <submittedName>
        <fullName evidence="6">LOW QUALITY PROTEIN: B-cell lymphoma 3 protein</fullName>
    </submittedName>
</protein>
<dbReference type="PROSITE" id="PS50297">
    <property type="entry name" value="ANK_REP_REGION"/>
    <property type="match status" value="5"/>
</dbReference>
<feature type="region of interest" description="Disordered" evidence="4">
    <location>
        <begin position="1"/>
        <end position="22"/>
    </location>
</feature>
<keyword evidence="5" id="KW-1185">Reference proteome</keyword>
<organism evidence="5 6">
    <name type="scientific">Apteryx mantelli</name>
    <name type="common">North Island brown kiwi</name>
    <dbReference type="NCBI Taxonomy" id="2696672"/>
    <lineage>
        <taxon>Eukaryota</taxon>
        <taxon>Metazoa</taxon>
        <taxon>Chordata</taxon>
        <taxon>Craniata</taxon>
        <taxon>Vertebrata</taxon>
        <taxon>Euteleostomi</taxon>
        <taxon>Archelosauria</taxon>
        <taxon>Archosauria</taxon>
        <taxon>Dinosauria</taxon>
        <taxon>Saurischia</taxon>
        <taxon>Theropoda</taxon>
        <taxon>Coelurosauria</taxon>
        <taxon>Aves</taxon>
        <taxon>Palaeognathae</taxon>
        <taxon>Apterygiformes</taxon>
        <taxon>Apterygidae</taxon>
        <taxon>Apteryx</taxon>
    </lineage>
</organism>
<dbReference type="PROSITE" id="PS50088">
    <property type="entry name" value="ANK_REPEAT"/>
    <property type="match status" value="5"/>
</dbReference>
<feature type="repeat" description="ANK" evidence="3">
    <location>
        <begin position="194"/>
        <end position="226"/>
    </location>
</feature>
<reference evidence="6" key="1">
    <citation type="submission" date="2025-08" db="UniProtKB">
        <authorList>
            <consortium name="RefSeq"/>
        </authorList>
    </citation>
    <scope>IDENTIFICATION</scope>
    <source>
        <tissue evidence="6">Blood</tissue>
    </source>
</reference>
<feature type="compositionally biased region" description="Pro residues" evidence="4">
    <location>
        <begin position="318"/>
        <end position="361"/>
    </location>
</feature>
<feature type="region of interest" description="Disordered" evidence="4">
    <location>
        <begin position="44"/>
        <end position="63"/>
    </location>
</feature>
<evidence type="ECO:0000256" key="3">
    <source>
        <dbReference type="PROSITE-ProRule" id="PRU00023"/>
    </source>
</evidence>
<name>A0ABM4G6Y0_9AVES</name>
<evidence type="ECO:0000313" key="5">
    <source>
        <dbReference type="Proteomes" id="UP001652627"/>
    </source>
</evidence>
<dbReference type="InterPro" id="IPR051070">
    <property type="entry name" value="NF-kappa-B_inhibitor"/>
</dbReference>
<accession>A0ABM4G6Y0</accession>
<feature type="repeat" description="ANK" evidence="3">
    <location>
        <begin position="88"/>
        <end position="124"/>
    </location>
</feature>
<feature type="compositionally biased region" description="Pro residues" evidence="4">
    <location>
        <begin position="48"/>
        <end position="63"/>
    </location>
</feature>
<dbReference type="PANTHER" id="PTHR46680:SF2">
    <property type="entry name" value="NF-KAPPA-B INHIBITOR ZETA"/>
    <property type="match status" value="1"/>
</dbReference>
<dbReference type="Proteomes" id="UP001652627">
    <property type="component" value="Unplaced"/>
</dbReference>